<dbReference type="FunFam" id="3.40.50.790:FF:000001">
    <property type="entry name" value="50S ribosomal protein L1"/>
    <property type="match status" value="1"/>
</dbReference>
<dbReference type="SUPFAM" id="SSF56808">
    <property type="entry name" value="Ribosomal protein L1"/>
    <property type="match status" value="1"/>
</dbReference>
<dbReference type="GO" id="GO:0003735">
    <property type="term" value="F:structural constituent of ribosome"/>
    <property type="evidence" value="ECO:0007669"/>
    <property type="project" value="TreeGrafter"/>
</dbReference>
<dbReference type="Gene3D" id="3.30.190.20">
    <property type="match status" value="1"/>
</dbReference>
<gene>
    <name evidence="6" type="ORF">MKK02DRAFT_27126</name>
</gene>
<dbReference type="InterPro" id="IPR016095">
    <property type="entry name" value="Ribosomal_uL1_3-a/b-sand"/>
</dbReference>
<dbReference type="GeneID" id="77726510"/>
<evidence type="ECO:0000256" key="4">
    <source>
        <dbReference type="RuleBase" id="RU000659"/>
    </source>
</evidence>
<dbReference type="InterPro" id="IPR023674">
    <property type="entry name" value="Ribosomal_uL1-like"/>
</dbReference>
<dbReference type="Proteomes" id="UP001164286">
    <property type="component" value="Unassembled WGS sequence"/>
</dbReference>
<dbReference type="AlphaFoldDB" id="A0AA38HCG6"/>
<dbReference type="InterPro" id="IPR028364">
    <property type="entry name" value="Ribosomal_uL1/biogenesis"/>
</dbReference>
<feature type="compositionally biased region" description="Basic residues" evidence="5">
    <location>
        <begin position="179"/>
        <end position="192"/>
    </location>
</feature>
<dbReference type="PANTHER" id="PTHR36427">
    <property type="entry name" value="54S RIBOSOMAL PROTEIN L1, MITOCHONDRIAL"/>
    <property type="match status" value="1"/>
</dbReference>
<dbReference type="GO" id="GO:0005762">
    <property type="term" value="C:mitochondrial large ribosomal subunit"/>
    <property type="evidence" value="ECO:0007669"/>
    <property type="project" value="TreeGrafter"/>
</dbReference>
<dbReference type="Gene3D" id="3.40.50.790">
    <property type="match status" value="1"/>
</dbReference>
<dbReference type="PROSITE" id="PS01199">
    <property type="entry name" value="RIBOSOMAL_L1"/>
    <property type="match status" value="1"/>
</dbReference>
<keyword evidence="2 4" id="KW-0689">Ribosomal protein</keyword>
<evidence type="ECO:0000256" key="1">
    <source>
        <dbReference type="ARBA" id="ARBA00010531"/>
    </source>
</evidence>
<dbReference type="InterPro" id="IPR023673">
    <property type="entry name" value="Ribosomal_uL1_CS"/>
</dbReference>
<evidence type="ECO:0000313" key="7">
    <source>
        <dbReference type="Proteomes" id="UP001164286"/>
    </source>
</evidence>
<feature type="compositionally biased region" description="Low complexity" evidence="5">
    <location>
        <begin position="167"/>
        <end position="176"/>
    </location>
</feature>
<evidence type="ECO:0000256" key="3">
    <source>
        <dbReference type="ARBA" id="ARBA00023274"/>
    </source>
</evidence>
<feature type="region of interest" description="Disordered" evidence="5">
    <location>
        <begin position="167"/>
        <end position="192"/>
    </location>
</feature>
<organism evidence="6 7">
    <name type="scientific">Dioszegia hungarica</name>
    <dbReference type="NCBI Taxonomy" id="4972"/>
    <lineage>
        <taxon>Eukaryota</taxon>
        <taxon>Fungi</taxon>
        <taxon>Dikarya</taxon>
        <taxon>Basidiomycota</taxon>
        <taxon>Agaricomycotina</taxon>
        <taxon>Tremellomycetes</taxon>
        <taxon>Tremellales</taxon>
        <taxon>Bulleribasidiaceae</taxon>
        <taxon>Dioszegia</taxon>
    </lineage>
</organism>
<feature type="non-terminal residue" evidence="6">
    <location>
        <position position="192"/>
    </location>
</feature>
<dbReference type="EMBL" id="JAKWFO010000005">
    <property type="protein sequence ID" value="KAI9637099.1"/>
    <property type="molecule type" value="Genomic_DNA"/>
</dbReference>
<sequence length="192" mass="20031">PSSAYSLTLSTRISKSSAPLRGRLALPTDPRRSAEVILVFADPSSSSAQLAKSAGAAYVGGEELFARILNGEIVPTKCLATPGMMPAVASKLARFLGPKGLMPVAKRGGVGEGEELAKRVKEAAGGMEWKGDKLGVVRAPVARMSFPLEAVNENVRAFVAAVKEGSANAAASAADSTSRKRPRLSTLLRRRS</sequence>
<evidence type="ECO:0000256" key="2">
    <source>
        <dbReference type="ARBA" id="ARBA00022980"/>
    </source>
</evidence>
<evidence type="ECO:0000256" key="5">
    <source>
        <dbReference type="SAM" id="MobiDB-lite"/>
    </source>
</evidence>
<keyword evidence="7" id="KW-1185">Reference proteome</keyword>
<evidence type="ECO:0000313" key="6">
    <source>
        <dbReference type="EMBL" id="KAI9637099.1"/>
    </source>
</evidence>
<name>A0AA38HCG6_9TREE</name>
<protein>
    <recommendedName>
        <fullName evidence="4">Ribosomal protein</fullName>
    </recommendedName>
</protein>
<comment type="similarity">
    <text evidence="1 4">Belongs to the universal ribosomal protein uL1 family.</text>
</comment>
<dbReference type="Pfam" id="PF00687">
    <property type="entry name" value="Ribosomal_L1"/>
    <property type="match status" value="1"/>
</dbReference>
<keyword evidence="3 4" id="KW-0687">Ribonucleoprotein</keyword>
<dbReference type="RefSeq" id="XP_052946876.1">
    <property type="nucleotide sequence ID" value="XM_053087309.1"/>
</dbReference>
<proteinExistence type="inferred from homology"/>
<dbReference type="CDD" id="cd00403">
    <property type="entry name" value="Ribosomal_L1"/>
    <property type="match status" value="1"/>
</dbReference>
<comment type="caution">
    <text evidence="6">The sequence shown here is derived from an EMBL/GenBank/DDBJ whole genome shotgun (WGS) entry which is preliminary data.</text>
</comment>
<reference evidence="6" key="1">
    <citation type="journal article" date="2022" name="G3 (Bethesda)">
        <title>High quality genome of the basidiomycete yeast Dioszegia hungarica PDD-24b-2 isolated from cloud water.</title>
        <authorList>
            <person name="Jarrige D."/>
            <person name="Haridas S."/>
            <person name="Bleykasten-Grosshans C."/>
            <person name="Joly M."/>
            <person name="Nadalig T."/>
            <person name="Sancelme M."/>
            <person name="Vuilleumier S."/>
            <person name="Grigoriev I.V."/>
            <person name="Amato P."/>
            <person name="Bringel F."/>
        </authorList>
    </citation>
    <scope>NUCLEOTIDE SEQUENCE</scope>
    <source>
        <strain evidence="6">PDD-24b-2</strain>
    </source>
</reference>
<accession>A0AA38HCG6</accession>
<dbReference type="PANTHER" id="PTHR36427:SF3">
    <property type="entry name" value="LARGE RIBOSOMAL SUBUNIT PROTEIN UL1M"/>
    <property type="match status" value="1"/>
</dbReference>